<dbReference type="RefSeq" id="WP_151444279.1">
    <property type="nucleotide sequence ID" value="NZ_CABVOU010000039.1"/>
</dbReference>
<evidence type="ECO:0000313" key="2">
    <source>
        <dbReference type="Proteomes" id="UP000326725"/>
    </source>
</evidence>
<reference evidence="1 2" key="1">
    <citation type="submission" date="2019-09" db="EMBL/GenBank/DDBJ databases">
        <authorList>
            <person name="Criscuolo A."/>
        </authorList>
    </citation>
    <scope>NUCLEOTIDE SEQUENCE [LARGE SCALE GENOMIC DNA]</scope>
    <source>
        <strain evidence="2">3(2)</strain>
    </source>
</reference>
<evidence type="ECO:0000313" key="1">
    <source>
        <dbReference type="EMBL" id="VVZ96494.1"/>
    </source>
</evidence>
<protein>
    <recommendedName>
        <fullName evidence="3">DUF1353 domain-containing protein</fullName>
    </recommendedName>
</protein>
<dbReference type="EMBL" id="CABVOU010000039">
    <property type="protein sequence ID" value="VVZ96494.1"/>
    <property type="molecule type" value="Genomic_DNA"/>
</dbReference>
<dbReference type="AlphaFoldDB" id="A0A5K1I4F2"/>
<proteinExistence type="predicted"/>
<organism evidence="1 2">
    <name type="scientific">Halomonas lysinitropha</name>
    <dbReference type="NCBI Taxonomy" id="2607506"/>
    <lineage>
        <taxon>Bacteria</taxon>
        <taxon>Pseudomonadati</taxon>
        <taxon>Pseudomonadota</taxon>
        <taxon>Gammaproteobacteria</taxon>
        <taxon>Oceanospirillales</taxon>
        <taxon>Halomonadaceae</taxon>
        <taxon>Halomonas</taxon>
    </lineage>
</organism>
<accession>A0A5K1I4F2</accession>
<evidence type="ECO:0008006" key="3">
    <source>
        <dbReference type="Google" id="ProtNLM"/>
    </source>
</evidence>
<dbReference type="InterPro" id="IPR010767">
    <property type="entry name" value="Phage_CGC-2007_Cje0229"/>
</dbReference>
<dbReference type="Proteomes" id="UP000326725">
    <property type="component" value="Unassembled WGS sequence"/>
</dbReference>
<sequence length="129" mass="15238">MQIQIPSRLLTYKAPSDLKTPWLKGRGTRWVVAKDWWVCIDGVWYCVPKGYVFNGSSIPWWLWWLFPPTYAPAWEASCLHDWFYSHLWRQVSKTFADSAFRAVMLYHGAKSWIADSFHWAISRHGKGGW</sequence>
<keyword evidence="2" id="KW-1185">Reference proteome</keyword>
<name>A0A5K1I4F2_9GAMM</name>
<gene>
    <name evidence="1" type="ORF">HALO32_02595</name>
</gene>
<dbReference type="Pfam" id="PF07087">
    <property type="entry name" value="DUF1353"/>
    <property type="match status" value="1"/>
</dbReference>